<keyword evidence="1" id="KW-0812">Transmembrane</keyword>
<dbReference type="EMBL" id="CP065647">
    <property type="protein sequence ID" value="QPR74681.1"/>
    <property type="molecule type" value="Genomic_DNA"/>
</dbReference>
<keyword evidence="1" id="KW-1133">Transmembrane helix</keyword>
<evidence type="ECO:0000256" key="1">
    <source>
        <dbReference type="SAM" id="Phobius"/>
    </source>
</evidence>
<evidence type="ECO:0000313" key="5">
    <source>
        <dbReference type="Proteomes" id="UP000595038"/>
    </source>
</evidence>
<dbReference type="RefSeq" id="WP_003184058.1">
    <property type="nucleotide sequence ID" value="NZ_BEXU01000012.1"/>
</dbReference>
<dbReference type="GeneID" id="92860467"/>
<keyword evidence="1" id="KW-0472">Membrane</keyword>
<dbReference type="Proteomes" id="UP000595038">
    <property type="component" value="Chromosome"/>
</dbReference>
<feature type="transmembrane region" description="Helical" evidence="1">
    <location>
        <begin position="20"/>
        <end position="39"/>
    </location>
</feature>
<dbReference type="OMA" id="PQWARQV"/>
<dbReference type="AlphaFoldDB" id="A0A1Y0YNE6"/>
<proteinExistence type="predicted"/>
<organism evidence="3 4">
    <name type="scientific">Bacillus licheniformis</name>
    <dbReference type="NCBI Taxonomy" id="1402"/>
    <lineage>
        <taxon>Bacteria</taxon>
        <taxon>Bacillati</taxon>
        <taxon>Bacillota</taxon>
        <taxon>Bacilli</taxon>
        <taxon>Bacillales</taxon>
        <taxon>Bacillaceae</taxon>
        <taxon>Bacillus</taxon>
    </lineage>
</organism>
<feature type="transmembrane region" description="Helical" evidence="1">
    <location>
        <begin position="45"/>
        <end position="62"/>
    </location>
</feature>
<reference evidence="3 4" key="1">
    <citation type="submission" date="2019-06" db="EMBL/GenBank/DDBJ databases">
        <title>Genome sequence analysis of &gt;100 Bacillus licheniformis strains suggests intrinsic resistance to this species.</title>
        <authorList>
            <person name="Wels M."/>
            <person name="Siezen R.J."/>
            <person name="Johansen E."/>
            <person name="Stuer-Lauridsen B."/>
            <person name="Bjerre K."/>
            <person name="Nielsen B.K.K."/>
        </authorList>
    </citation>
    <scope>NUCLEOTIDE SEQUENCE [LARGE SCALE GENOMIC DNA]</scope>
    <source>
        <strain evidence="3 4">BAC-16736</strain>
    </source>
</reference>
<evidence type="ECO:0000313" key="4">
    <source>
        <dbReference type="Proteomes" id="UP000435910"/>
    </source>
</evidence>
<reference evidence="2 5" key="2">
    <citation type="submission" date="2020-12" db="EMBL/GenBank/DDBJ databases">
        <title>FDA dAtabase for Regulatory Grade micrObial Sequences (FDA-ARGOS): Supporting development and validation of Infectious Disease Dx tests.</title>
        <authorList>
            <person name="Nelson B."/>
            <person name="Plummer A."/>
            <person name="Tallon L."/>
            <person name="Sadzewicz L."/>
            <person name="Zhao X."/>
            <person name="Boylan J."/>
            <person name="Ott S."/>
            <person name="Bowen H."/>
            <person name="Vavikolanu K."/>
            <person name="Mehta A."/>
            <person name="Aluvathingal J."/>
            <person name="Nadendla S."/>
            <person name="Myers T."/>
            <person name="Yan Y."/>
            <person name="Sichtig H."/>
        </authorList>
    </citation>
    <scope>NUCLEOTIDE SEQUENCE [LARGE SCALE GENOMIC DNA]</scope>
    <source>
        <strain evidence="2 5">FDAARGOS_923</strain>
    </source>
</reference>
<gene>
    <name evidence="3" type="ORF">CHCC16736_0038</name>
    <name evidence="2" type="ORF">I6G80_10705</name>
</gene>
<dbReference type="EMBL" id="NILC01000024">
    <property type="protein sequence ID" value="TWL26115.1"/>
    <property type="molecule type" value="Genomic_DNA"/>
</dbReference>
<evidence type="ECO:0008006" key="6">
    <source>
        <dbReference type="Google" id="ProtNLM"/>
    </source>
</evidence>
<evidence type="ECO:0000313" key="2">
    <source>
        <dbReference type="EMBL" id="QPR74681.1"/>
    </source>
</evidence>
<name>A0A1Y0YNE6_BACLI</name>
<evidence type="ECO:0000313" key="3">
    <source>
        <dbReference type="EMBL" id="TWL26115.1"/>
    </source>
</evidence>
<accession>A0A1Y0YNE6</accession>
<protein>
    <recommendedName>
        <fullName evidence="6">Membrane protein YszA</fullName>
    </recommendedName>
</protein>
<sequence length="63" mass="7395">MRKKFNTYSFQPWLKQVRLVAVQVVLPITIFQGIRTIIFPTTFDVLLLGILIFLACAFHLDWI</sequence>
<dbReference type="Proteomes" id="UP000435910">
    <property type="component" value="Unassembled WGS sequence"/>
</dbReference>